<evidence type="ECO:0000313" key="2">
    <source>
        <dbReference type="Proteomes" id="UP001516400"/>
    </source>
</evidence>
<accession>A0ABD2P985</accession>
<gene>
    <name evidence="1" type="ORF">HHI36_001772</name>
</gene>
<comment type="caution">
    <text evidence="1">The sequence shown here is derived from an EMBL/GenBank/DDBJ whole genome shotgun (WGS) entry which is preliminary data.</text>
</comment>
<dbReference type="Proteomes" id="UP001516400">
    <property type="component" value="Unassembled WGS sequence"/>
</dbReference>
<organism evidence="1 2">
    <name type="scientific">Cryptolaemus montrouzieri</name>
    <dbReference type="NCBI Taxonomy" id="559131"/>
    <lineage>
        <taxon>Eukaryota</taxon>
        <taxon>Metazoa</taxon>
        <taxon>Ecdysozoa</taxon>
        <taxon>Arthropoda</taxon>
        <taxon>Hexapoda</taxon>
        <taxon>Insecta</taxon>
        <taxon>Pterygota</taxon>
        <taxon>Neoptera</taxon>
        <taxon>Endopterygota</taxon>
        <taxon>Coleoptera</taxon>
        <taxon>Polyphaga</taxon>
        <taxon>Cucujiformia</taxon>
        <taxon>Coccinelloidea</taxon>
        <taxon>Coccinellidae</taxon>
        <taxon>Scymninae</taxon>
        <taxon>Scymnini</taxon>
        <taxon>Cryptolaemus</taxon>
    </lineage>
</organism>
<name>A0ABD2P985_9CUCU</name>
<evidence type="ECO:0000313" key="1">
    <source>
        <dbReference type="EMBL" id="KAL3287297.1"/>
    </source>
</evidence>
<dbReference type="AlphaFoldDB" id="A0ABD2P985"/>
<proteinExistence type="predicted"/>
<keyword evidence="2" id="KW-1185">Reference proteome</keyword>
<sequence length="214" mass="24407">MKTEVQQLRMDIITLKDNAISSEISTEVRSSSNNIIMMGVQDEREIRKVIQFLEVDVTEVDMKIKTISSSRPLKPFIVSFADDKGNSWSELKIKAENESAKTVDLLHRKELTINMDKTKFVLFFSYRCGLPAYNTLEIKSEGITTLIDSAESIQYSGVEIDSHLSHESMDMKKNSTGSIIETGAYLSLLDIAAHQLMIYGLTFQVRWRPMKMQR</sequence>
<reference evidence="1 2" key="1">
    <citation type="journal article" date="2021" name="BMC Biol.">
        <title>Horizontally acquired antibacterial genes associated with adaptive radiation of ladybird beetles.</title>
        <authorList>
            <person name="Li H.S."/>
            <person name="Tang X.F."/>
            <person name="Huang Y.H."/>
            <person name="Xu Z.Y."/>
            <person name="Chen M.L."/>
            <person name="Du X.Y."/>
            <person name="Qiu B.Y."/>
            <person name="Chen P.T."/>
            <person name="Zhang W."/>
            <person name="Slipinski A."/>
            <person name="Escalona H.E."/>
            <person name="Waterhouse R.M."/>
            <person name="Zwick A."/>
            <person name="Pang H."/>
        </authorList>
    </citation>
    <scope>NUCLEOTIDE SEQUENCE [LARGE SCALE GENOMIC DNA]</scope>
    <source>
        <strain evidence="1">SYSU2018</strain>
    </source>
</reference>
<dbReference type="EMBL" id="JABFTP020000185">
    <property type="protein sequence ID" value="KAL3287297.1"/>
    <property type="molecule type" value="Genomic_DNA"/>
</dbReference>
<protein>
    <submittedName>
        <fullName evidence="1">Uncharacterized protein</fullName>
    </submittedName>
</protein>